<dbReference type="GO" id="GO:0061630">
    <property type="term" value="F:ubiquitin protein ligase activity"/>
    <property type="evidence" value="ECO:0007669"/>
    <property type="project" value="UniProtKB-EC"/>
</dbReference>
<dbReference type="PANTHER" id="PTHR13145:SF0">
    <property type="entry name" value="E3 UBIQUITIN-PROTEIN LIGASE MARCHF6"/>
    <property type="match status" value="1"/>
</dbReference>
<accession>A0A1Y1VQV9</accession>
<comment type="caution">
    <text evidence="11">The sequence shown here is derived from an EMBL/GenBank/DDBJ whole genome shotgun (WGS) entry which is preliminary data.</text>
</comment>
<proteinExistence type="predicted"/>
<organism evidence="11 12">
    <name type="scientific">Linderina pennispora</name>
    <dbReference type="NCBI Taxonomy" id="61395"/>
    <lineage>
        <taxon>Eukaryota</taxon>
        <taxon>Fungi</taxon>
        <taxon>Fungi incertae sedis</taxon>
        <taxon>Zoopagomycota</taxon>
        <taxon>Kickxellomycotina</taxon>
        <taxon>Kickxellomycetes</taxon>
        <taxon>Kickxellales</taxon>
        <taxon>Kickxellaceae</taxon>
        <taxon>Linderina</taxon>
    </lineage>
</organism>
<feature type="transmembrane region" description="Helical" evidence="10">
    <location>
        <begin position="39"/>
        <end position="60"/>
    </location>
</feature>
<evidence type="ECO:0000256" key="4">
    <source>
        <dbReference type="ARBA" id="ARBA00012483"/>
    </source>
</evidence>
<evidence type="ECO:0000256" key="7">
    <source>
        <dbReference type="ARBA" id="ARBA00022786"/>
    </source>
</evidence>
<dbReference type="RefSeq" id="XP_040738936.1">
    <property type="nucleotide sequence ID" value="XM_040892284.1"/>
</dbReference>
<evidence type="ECO:0000313" key="11">
    <source>
        <dbReference type="EMBL" id="ORX63416.1"/>
    </source>
</evidence>
<dbReference type="EC" id="2.3.2.27" evidence="4"/>
<keyword evidence="7" id="KW-0833">Ubl conjugation pathway</keyword>
<dbReference type="GO" id="GO:0036503">
    <property type="term" value="P:ERAD pathway"/>
    <property type="evidence" value="ECO:0007669"/>
    <property type="project" value="TreeGrafter"/>
</dbReference>
<comment type="catalytic activity">
    <reaction evidence="1">
        <text>S-ubiquitinyl-[E2 ubiquitin-conjugating enzyme]-L-cysteine + [acceptor protein]-L-lysine = [E2 ubiquitin-conjugating enzyme]-L-cysteine + N(6)-ubiquitinyl-[acceptor protein]-L-lysine.</text>
        <dbReference type="EC" id="2.3.2.27"/>
    </reaction>
</comment>
<keyword evidence="8 10" id="KW-1133">Transmembrane helix</keyword>
<dbReference type="STRING" id="61395.A0A1Y1VQV9"/>
<evidence type="ECO:0000313" key="12">
    <source>
        <dbReference type="Proteomes" id="UP000193922"/>
    </source>
</evidence>
<evidence type="ECO:0000256" key="3">
    <source>
        <dbReference type="ARBA" id="ARBA00004906"/>
    </source>
</evidence>
<evidence type="ECO:0000256" key="6">
    <source>
        <dbReference type="ARBA" id="ARBA00022692"/>
    </source>
</evidence>
<sequence length="138" mass="15730">MWHEYAFTPLYDPNMPESIPKRIIVRQMLANLLGVLGTGLRWLAVVNLWLVVLPYIVYWLTRFYFWSGQSFVPNDSVAATVALYSGDTDATNATMQANSAGAVITAGSRFVDHASWREWYWQSATTTPSARLHRIRVF</sequence>
<evidence type="ECO:0000256" key="10">
    <source>
        <dbReference type="SAM" id="Phobius"/>
    </source>
</evidence>
<keyword evidence="6 10" id="KW-0812">Transmembrane</keyword>
<dbReference type="GO" id="GO:0005789">
    <property type="term" value="C:endoplasmic reticulum membrane"/>
    <property type="evidence" value="ECO:0007669"/>
    <property type="project" value="TreeGrafter"/>
</dbReference>
<dbReference type="AlphaFoldDB" id="A0A1Y1VQV9"/>
<name>A0A1Y1VQV9_9FUNG</name>
<protein>
    <recommendedName>
        <fullName evidence="4">RING-type E3 ubiquitin transferase</fullName>
        <ecNumber evidence="4">2.3.2.27</ecNumber>
    </recommendedName>
</protein>
<gene>
    <name evidence="11" type="ORF">DL89DRAFT_94447</name>
</gene>
<evidence type="ECO:0000256" key="5">
    <source>
        <dbReference type="ARBA" id="ARBA00022679"/>
    </source>
</evidence>
<keyword evidence="12" id="KW-1185">Reference proteome</keyword>
<dbReference type="EMBL" id="MCFD01000206">
    <property type="protein sequence ID" value="ORX63416.1"/>
    <property type="molecule type" value="Genomic_DNA"/>
</dbReference>
<keyword evidence="5" id="KW-0808">Transferase</keyword>
<dbReference type="Proteomes" id="UP000193922">
    <property type="component" value="Unassembled WGS sequence"/>
</dbReference>
<keyword evidence="9 10" id="KW-0472">Membrane</keyword>
<dbReference type="GeneID" id="63808932"/>
<dbReference type="OrthoDB" id="264354at2759"/>
<evidence type="ECO:0000256" key="1">
    <source>
        <dbReference type="ARBA" id="ARBA00000900"/>
    </source>
</evidence>
<comment type="pathway">
    <text evidence="3">Protein modification; protein ubiquitination.</text>
</comment>
<evidence type="ECO:0000256" key="2">
    <source>
        <dbReference type="ARBA" id="ARBA00004141"/>
    </source>
</evidence>
<reference evidence="11 12" key="1">
    <citation type="submission" date="2016-07" db="EMBL/GenBank/DDBJ databases">
        <title>Pervasive Adenine N6-methylation of Active Genes in Fungi.</title>
        <authorList>
            <consortium name="DOE Joint Genome Institute"/>
            <person name="Mondo S.J."/>
            <person name="Dannebaum R.O."/>
            <person name="Kuo R.C."/>
            <person name="Labutti K."/>
            <person name="Haridas S."/>
            <person name="Kuo A."/>
            <person name="Salamov A."/>
            <person name="Ahrendt S.R."/>
            <person name="Lipzen A."/>
            <person name="Sullivan W."/>
            <person name="Andreopoulos W.B."/>
            <person name="Clum A."/>
            <person name="Lindquist E."/>
            <person name="Daum C."/>
            <person name="Ramamoorthy G.K."/>
            <person name="Gryganskyi A."/>
            <person name="Culley D."/>
            <person name="Magnuson J.K."/>
            <person name="James T.Y."/>
            <person name="O'Malley M.A."/>
            <person name="Stajich J.E."/>
            <person name="Spatafora J.W."/>
            <person name="Visel A."/>
            <person name="Grigoriev I.V."/>
        </authorList>
    </citation>
    <scope>NUCLEOTIDE SEQUENCE [LARGE SCALE GENOMIC DNA]</scope>
    <source>
        <strain evidence="11 12">ATCC 12442</strain>
    </source>
</reference>
<evidence type="ECO:0000256" key="9">
    <source>
        <dbReference type="ARBA" id="ARBA00023136"/>
    </source>
</evidence>
<evidence type="ECO:0000256" key="8">
    <source>
        <dbReference type="ARBA" id="ARBA00022989"/>
    </source>
</evidence>
<comment type="subcellular location">
    <subcellularLocation>
        <location evidence="2">Membrane</location>
        <topology evidence="2">Multi-pass membrane protein</topology>
    </subcellularLocation>
</comment>
<dbReference type="PANTHER" id="PTHR13145">
    <property type="entry name" value="SSM4 PROTEIN"/>
    <property type="match status" value="1"/>
</dbReference>